<evidence type="ECO:0000256" key="1">
    <source>
        <dbReference type="SAM" id="SignalP"/>
    </source>
</evidence>
<dbReference type="EMBL" id="GGFJ01012758">
    <property type="protein sequence ID" value="MBW61899.1"/>
    <property type="molecule type" value="Transcribed_RNA"/>
</dbReference>
<organism evidence="2">
    <name type="scientific">Anopheles marajoara</name>
    <dbReference type="NCBI Taxonomy" id="58244"/>
    <lineage>
        <taxon>Eukaryota</taxon>
        <taxon>Metazoa</taxon>
        <taxon>Ecdysozoa</taxon>
        <taxon>Arthropoda</taxon>
        <taxon>Hexapoda</taxon>
        <taxon>Insecta</taxon>
        <taxon>Pterygota</taxon>
        <taxon>Neoptera</taxon>
        <taxon>Endopterygota</taxon>
        <taxon>Diptera</taxon>
        <taxon>Nematocera</taxon>
        <taxon>Culicoidea</taxon>
        <taxon>Culicidae</taxon>
        <taxon>Anophelinae</taxon>
        <taxon>Anopheles</taxon>
    </lineage>
</organism>
<sequence>MASKARNPQSAVYLFTALLLLANPSSSGMANIKIVVVQFPPALWPPHTFKPLTNSLHIRPAYPDQCFQCSCSVLAFTTVVDSLMAAFTQHFAAPI</sequence>
<evidence type="ECO:0000313" key="2">
    <source>
        <dbReference type="EMBL" id="MBW61899.1"/>
    </source>
</evidence>
<protein>
    <submittedName>
        <fullName evidence="2">Putative secreted protein</fullName>
    </submittedName>
</protein>
<reference evidence="2" key="1">
    <citation type="submission" date="2018-01" db="EMBL/GenBank/DDBJ databases">
        <title>An insight into the sialome of Amazonian anophelines.</title>
        <authorList>
            <person name="Ribeiro J.M."/>
            <person name="Scarpassa V."/>
            <person name="Calvo E."/>
        </authorList>
    </citation>
    <scope>NUCLEOTIDE SEQUENCE</scope>
    <source>
        <tissue evidence="2">Salivary glands</tissue>
    </source>
</reference>
<feature type="signal peptide" evidence="1">
    <location>
        <begin position="1"/>
        <end position="30"/>
    </location>
</feature>
<dbReference type="AlphaFoldDB" id="A0A2M4C9G6"/>
<name>A0A2M4C9G6_9DIPT</name>
<feature type="chain" id="PRO_5014921552" evidence="1">
    <location>
        <begin position="31"/>
        <end position="95"/>
    </location>
</feature>
<keyword evidence="1" id="KW-0732">Signal</keyword>
<accession>A0A2M4C9G6</accession>
<proteinExistence type="predicted"/>